<dbReference type="GO" id="GO:0005783">
    <property type="term" value="C:endoplasmic reticulum"/>
    <property type="evidence" value="ECO:0007669"/>
    <property type="project" value="TreeGrafter"/>
</dbReference>
<gene>
    <name evidence="4" type="ORF">C6P46_001648</name>
</gene>
<keyword evidence="5" id="KW-1185">Reference proteome</keyword>
<proteinExistence type="inferred from homology"/>
<organism evidence="4 5">
    <name type="scientific">Rhodotorula mucilaginosa</name>
    <name type="common">Yeast</name>
    <name type="synonym">Rhodotorula rubra</name>
    <dbReference type="NCBI Taxonomy" id="5537"/>
    <lineage>
        <taxon>Eukaryota</taxon>
        <taxon>Fungi</taxon>
        <taxon>Dikarya</taxon>
        <taxon>Basidiomycota</taxon>
        <taxon>Pucciniomycotina</taxon>
        <taxon>Microbotryomycetes</taxon>
        <taxon>Sporidiobolales</taxon>
        <taxon>Sporidiobolaceae</taxon>
        <taxon>Rhodotorula</taxon>
    </lineage>
</organism>
<dbReference type="SUPFAM" id="SSF102588">
    <property type="entry name" value="LmbE-like"/>
    <property type="match status" value="1"/>
</dbReference>
<dbReference type="EC" id="3.5.1.89" evidence="2"/>
<evidence type="ECO:0000256" key="1">
    <source>
        <dbReference type="ARBA" id="ARBA00006066"/>
    </source>
</evidence>
<dbReference type="EMBL" id="PUHQ01000149">
    <property type="protein sequence ID" value="KAG0654441.1"/>
    <property type="molecule type" value="Genomic_DNA"/>
</dbReference>
<dbReference type="OrthoDB" id="440160at2759"/>
<dbReference type="Pfam" id="PF02585">
    <property type="entry name" value="PIG-L"/>
    <property type="match status" value="1"/>
</dbReference>
<evidence type="ECO:0000256" key="2">
    <source>
        <dbReference type="ARBA" id="ARBA00012176"/>
    </source>
</evidence>
<evidence type="ECO:0000313" key="5">
    <source>
        <dbReference type="Proteomes" id="UP000777482"/>
    </source>
</evidence>
<dbReference type="Gene3D" id="3.40.50.10320">
    <property type="entry name" value="LmbE-like"/>
    <property type="match status" value="1"/>
</dbReference>
<accession>A0A9P7B263</accession>
<dbReference type="GO" id="GO:0000225">
    <property type="term" value="F:N-acetylglucosaminylphosphatidylinositol deacetylase activity"/>
    <property type="evidence" value="ECO:0007669"/>
    <property type="project" value="UniProtKB-EC"/>
</dbReference>
<comment type="caution">
    <text evidence="4">The sequence shown here is derived from an EMBL/GenBank/DDBJ whole genome shotgun (WGS) entry which is preliminary data.</text>
</comment>
<feature type="signal peptide" evidence="3">
    <location>
        <begin position="1"/>
        <end position="22"/>
    </location>
</feature>
<dbReference type="PANTHER" id="PTHR12993">
    <property type="entry name" value="N-ACETYLGLUCOSAMINYL-PHOSPHATIDYLINOSITOL DE-N-ACETYLASE-RELATED"/>
    <property type="match status" value="1"/>
</dbReference>
<evidence type="ECO:0000313" key="4">
    <source>
        <dbReference type="EMBL" id="KAG0654441.1"/>
    </source>
</evidence>
<dbReference type="AlphaFoldDB" id="A0A9P7B263"/>
<keyword evidence="3" id="KW-0732">Signal</keyword>
<reference evidence="4 5" key="1">
    <citation type="submission" date="2020-11" db="EMBL/GenBank/DDBJ databases">
        <title>Kefir isolates.</title>
        <authorList>
            <person name="Marcisauskas S."/>
            <person name="Kim Y."/>
            <person name="Blasche S."/>
        </authorList>
    </citation>
    <scope>NUCLEOTIDE SEQUENCE [LARGE SCALE GENOMIC DNA]</scope>
    <source>
        <strain evidence="4 5">KR</strain>
    </source>
</reference>
<dbReference type="Proteomes" id="UP000777482">
    <property type="component" value="Unassembled WGS sequence"/>
</dbReference>
<protein>
    <recommendedName>
        <fullName evidence="2">N-acetylglucosaminylphosphatidylinositol deacetylase</fullName>
        <ecNumber evidence="2">3.5.1.89</ecNumber>
    </recommendedName>
</protein>
<evidence type="ECO:0000256" key="3">
    <source>
        <dbReference type="SAM" id="SignalP"/>
    </source>
</evidence>
<name>A0A9P7B263_RHOMI</name>
<feature type="chain" id="PRO_5040364687" description="N-acetylglucosaminylphosphatidylinositol deacetylase" evidence="3">
    <location>
        <begin position="23"/>
        <end position="257"/>
    </location>
</feature>
<sequence length="257" mass="28900">MSRYWTRALSTYMLVVLLATIAKDYLPALPLPAELDRSENVLWVTAHPDDESFFFAPTILNLLQQKPRRGALLCLSTGNHEGLGSERIGELELSCARLGISSDRCVALDVPHLQDEPGVWWEAAEIHAQLQKWIAAWQPDAIVTFDAYGVSGHVNHRAIGSAMRAAAQTGEYPPIYAVDSTSIFAKFTSVFLLPFVVLRQTLVNTRREDAAVFVNSIGQYRLTRASFHAHQSQARWFRTLFVSFSRYLWYVSVSRVG</sequence>
<dbReference type="InterPro" id="IPR003737">
    <property type="entry name" value="GlcNAc_PI_deacetylase-related"/>
</dbReference>
<comment type="similarity">
    <text evidence="1">Belongs to the PIGL family.</text>
</comment>
<dbReference type="InterPro" id="IPR024078">
    <property type="entry name" value="LmbE-like_dom_sf"/>
</dbReference>
<dbReference type="PANTHER" id="PTHR12993:SF11">
    <property type="entry name" value="N-ACETYLGLUCOSAMINYL-PHOSPHATIDYLINOSITOL DE-N-ACETYLASE"/>
    <property type="match status" value="1"/>
</dbReference>